<sequence length="90" mass="9580">MSNHFCSRVANDGLSVLINFNRNFNKSGRAADSCGTPTGVPQGAAPGPLLPIMRPVRAVSALSVLIETKKEFRLFFTNCGVAGRSMRGVV</sequence>
<evidence type="ECO:0000313" key="1">
    <source>
        <dbReference type="EMBL" id="KAJ3640066.1"/>
    </source>
</evidence>
<name>A0AA38HM26_9CUCU</name>
<reference evidence="1" key="1">
    <citation type="journal article" date="2023" name="G3 (Bethesda)">
        <title>Whole genome assemblies of Zophobas morio and Tenebrio molitor.</title>
        <authorList>
            <person name="Kaur S."/>
            <person name="Stinson S.A."/>
            <person name="diCenzo G.C."/>
        </authorList>
    </citation>
    <scope>NUCLEOTIDE SEQUENCE</scope>
    <source>
        <strain evidence="1">QUZm001</strain>
    </source>
</reference>
<accession>A0AA38HM26</accession>
<proteinExistence type="predicted"/>
<evidence type="ECO:0000313" key="2">
    <source>
        <dbReference type="Proteomes" id="UP001168821"/>
    </source>
</evidence>
<organism evidence="1 2">
    <name type="scientific">Zophobas morio</name>
    <dbReference type="NCBI Taxonomy" id="2755281"/>
    <lineage>
        <taxon>Eukaryota</taxon>
        <taxon>Metazoa</taxon>
        <taxon>Ecdysozoa</taxon>
        <taxon>Arthropoda</taxon>
        <taxon>Hexapoda</taxon>
        <taxon>Insecta</taxon>
        <taxon>Pterygota</taxon>
        <taxon>Neoptera</taxon>
        <taxon>Endopterygota</taxon>
        <taxon>Coleoptera</taxon>
        <taxon>Polyphaga</taxon>
        <taxon>Cucujiformia</taxon>
        <taxon>Tenebrionidae</taxon>
        <taxon>Zophobas</taxon>
    </lineage>
</organism>
<dbReference type="EMBL" id="JALNTZ010000010">
    <property type="protein sequence ID" value="KAJ3640066.1"/>
    <property type="molecule type" value="Genomic_DNA"/>
</dbReference>
<keyword evidence="2" id="KW-1185">Reference proteome</keyword>
<protein>
    <submittedName>
        <fullName evidence="1">Uncharacterized protein</fullName>
    </submittedName>
</protein>
<dbReference type="AlphaFoldDB" id="A0AA38HM26"/>
<gene>
    <name evidence="1" type="ORF">Zmor_003385</name>
</gene>
<comment type="caution">
    <text evidence="1">The sequence shown here is derived from an EMBL/GenBank/DDBJ whole genome shotgun (WGS) entry which is preliminary data.</text>
</comment>
<dbReference type="Proteomes" id="UP001168821">
    <property type="component" value="Unassembled WGS sequence"/>
</dbReference>